<gene>
    <name evidence="3" type="ORF">Fcan01_27447</name>
</gene>
<accession>A0A226CWR3</accession>
<evidence type="ECO:0000256" key="2">
    <source>
        <dbReference type="SAM" id="Phobius"/>
    </source>
</evidence>
<feature type="transmembrane region" description="Helical" evidence="2">
    <location>
        <begin position="191"/>
        <end position="212"/>
    </location>
</feature>
<dbReference type="AlphaFoldDB" id="A0A226CWR3"/>
<evidence type="ECO:0000313" key="4">
    <source>
        <dbReference type="Proteomes" id="UP000198287"/>
    </source>
</evidence>
<dbReference type="Proteomes" id="UP000198287">
    <property type="component" value="Unassembled WGS sequence"/>
</dbReference>
<sequence>MKNHVEISDIFGIFQAYYGIVARYVHFGKCPVHLDKRDQRQHVLMGAASGRKRMEIPSTPKFGVEGGRAYHYGCRALVSRESRSPPLRLKFETRSALGRCRALVSREVVEPKMVDSRPPKFGKTVVVRALCFTWLLLGPVPEWDRPQTHLCAPSITPFSDEWWRLIPPGGEDLFPLTPTTPRREGGSPVGWIFLGIGISVVTLLVAAVVLLVRFYRWDGSGGEFYSTLKSCITENGYRDRVVEEANRILAELVEEGGGEERGGGEDGVIVGGEEDGDAAGQPEIVVEAVGGGEEEVAEGGGGEDEVAVGGRDKAPRYNLRPRKK</sequence>
<organism evidence="3 4">
    <name type="scientific">Folsomia candida</name>
    <name type="common">Springtail</name>
    <dbReference type="NCBI Taxonomy" id="158441"/>
    <lineage>
        <taxon>Eukaryota</taxon>
        <taxon>Metazoa</taxon>
        <taxon>Ecdysozoa</taxon>
        <taxon>Arthropoda</taxon>
        <taxon>Hexapoda</taxon>
        <taxon>Collembola</taxon>
        <taxon>Entomobryomorpha</taxon>
        <taxon>Isotomoidea</taxon>
        <taxon>Isotomidae</taxon>
        <taxon>Proisotominae</taxon>
        <taxon>Folsomia</taxon>
    </lineage>
</organism>
<feature type="compositionally biased region" description="Acidic residues" evidence="1">
    <location>
        <begin position="292"/>
        <end position="306"/>
    </location>
</feature>
<proteinExistence type="predicted"/>
<name>A0A226CWR3_FOLCA</name>
<evidence type="ECO:0000256" key="1">
    <source>
        <dbReference type="SAM" id="MobiDB-lite"/>
    </source>
</evidence>
<evidence type="ECO:0000313" key="3">
    <source>
        <dbReference type="EMBL" id="OXA37785.1"/>
    </source>
</evidence>
<keyword evidence="2" id="KW-0812">Transmembrane</keyword>
<keyword evidence="2" id="KW-0472">Membrane</keyword>
<reference evidence="3 4" key="1">
    <citation type="submission" date="2015-12" db="EMBL/GenBank/DDBJ databases">
        <title>The genome of Folsomia candida.</title>
        <authorList>
            <person name="Faddeeva A."/>
            <person name="Derks M.F."/>
            <person name="Anvar Y."/>
            <person name="Smit S."/>
            <person name="Van Straalen N."/>
            <person name="Roelofs D."/>
        </authorList>
    </citation>
    <scope>NUCLEOTIDE SEQUENCE [LARGE SCALE GENOMIC DNA]</scope>
    <source>
        <strain evidence="3 4">VU population</strain>
        <tissue evidence="3">Whole body</tissue>
    </source>
</reference>
<keyword evidence="4" id="KW-1185">Reference proteome</keyword>
<keyword evidence="2" id="KW-1133">Transmembrane helix</keyword>
<comment type="caution">
    <text evidence="3">The sequence shown here is derived from an EMBL/GenBank/DDBJ whole genome shotgun (WGS) entry which is preliminary data.</text>
</comment>
<protein>
    <submittedName>
        <fullName evidence="3">Uncharacterized protein</fullName>
    </submittedName>
</protein>
<feature type="region of interest" description="Disordered" evidence="1">
    <location>
        <begin position="255"/>
        <end position="324"/>
    </location>
</feature>
<dbReference type="EMBL" id="LNIX01000052">
    <property type="protein sequence ID" value="OXA37785.1"/>
    <property type="molecule type" value="Genomic_DNA"/>
</dbReference>